<reference evidence="1 2" key="1">
    <citation type="submission" date="2020-06" db="EMBL/GenBank/DDBJ databases">
        <title>Complete Genome Sequence of Clostridium muelleri sp. nov. P21T, an Acid-Alcohol Producing Acetogen Isolated from Old Hay.</title>
        <authorList>
            <person name="Duncan K.E."/>
            <person name="Tanner R.S."/>
        </authorList>
    </citation>
    <scope>NUCLEOTIDE SEQUENCE [LARGE SCALE GENOMIC DNA]</scope>
    <source>
        <strain evidence="1 2">P21</strain>
    </source>
</reference>
<proteinExistence type="predicted"/>
<dbReference type="RefSeq" id="WP_169296361.1">
    <property type="nucleotide sequence ID" value="NZ_JABBNI010000007.1"/>
</dbReference>
<organism evidence="1 2">
    <name type="scientific">Clostridium muellerianum</name>
    <dbReference type="NCBI Taxonomy" id="2716538"/>
    <lineage>
        <taxon>Bacteria</taxon>
        <taxon>Bacillati</taxon>
        <taxon>Bacillota</taxon>
        <taxon>Clostridia</taxon>
        <taxon>Eubacteriales</taxon>
        <taxon>Clostridiaceae</taxon>
        <taxon>Clostridium</taxon>
    </lineage>
</organism>
<sequence>MISEISEVFKKQYEEKGEGLIIDNYVLAPGQYAVFTLKDTADTIDIFDVNKKTDKEEESYKNFAKLDYMSGLISMNKPVDPNKIIHSNNMYAFYVKKDNLDAEKGKLKDEIIDTYYSVLKNPKIKYKNKPKSLELYLKVEEKYGKSDEEIIDKINLWIKENIYKIALKLKLDKTYLKLFYKTNSENYEKESKKYILPNIYNSTDYNVKIEEKVYGLPDFNMGLNSKKPYLENKTRKTKLPLLVPADKIVIQKKLFSYLLNCSAQGKNYVYVGNEIEEMTPKEGRNKNFQGHFLRVNKGKEVEIVDSDVVTNYRYKLKKSMKLSRIIDKGVGKDFLPLKKSFSNLNELKGAIDEIFFSNYLNNNYFTEPKDIRLDDNKLKEILIKYRYGFYTWFYKGEDSLVSKFWNKVTRELLCNSMLRGNVNKAINQFNLRHALLDYFKNENGGDNMASSVKDIRKSLDEKINIKVDSDYKVEINDDKEYYFCVGQLMQYFYALNKSSTKNYSFIRPILSAKNDDFIKEQLRRLFMKYSYAIKGSLKFSNMYYMVEAYAPEGDVDQDILIAGFLCPNLILKKSDKNNGEIGEDIKHE</sequence>
<evidence type="ECO:0000313" key="1">
    <source>
        <dbReference type="EMBL" id="NMM61754.1"/>
    </source>
</evidence>
<protein>
    <recommendedName>
        <fullName evidence="3">CRISPR-associated protein Csh1</fullName>
    </recommendedName>
</protein>
<dbReference type="Proteomes" id="UP000537131">
    <property type="component" value="Unassembled WGS sequence"/>
</dbReference>
<evidence type="ECO:0008006" key="3">
    <source>
        <dbReference type="Google" id="ProtNLM"/>
    </source>
</evidence>
<evidence type="ECO:0000313" key="2">
    <source>
        <dbReference type="Proteomes" id="UP000537131"/>
    </source>
</evidence>
<dbReference type="AlphaFoldDB" id="A0A7Y0HLC3"/>
<gene>
    <name evidence="1" type="ORF">HBE96_03435</name>
</gene>
<keyword evidence="2" id="KW-1185">Reference proteome</keyword>
<dbReference type="EMBL" id="JABBNI010000007">
    <property type="protein sequence ID" value="NMM61754.1"/>
    <property type="molecule type" value="Genomic_DNA"/>
</dbReference>
<name>A0A7Y0HLC3_9CLOT</name>
<comment type="caution">
    <text evidence="1">The sequence shown here is derived from an EMBL/GenBank/DDBJ whole genome shotgun (WGS) entry which is preliminary data.</text>
</comment>
<accession>A0A7Y0HLC3</accession>